<keyword evidence="1" id="KW-0732">Signal</keyword>
<keyword evidence="4" id="KW-1185">Reference proteome</keyword>
<dbReference type="CDD" id="cd06222">
    <property type="entry name" value="RNase_H_like"/>
    <property type="match status" value="1"/>
</dbReference>
<proteinExistence type="predicted"/>
<dbReference type="PANTHER" id="PTHR47074:SF11">
    <property type="entry name" value="REVERSE TRANSCRIPTASE-LIKE PROTEIN"/>
    <property type="match status" value="1"/>
</dbReference>
<protein>
    <recommendedName>
        <fullName evidence="2">RNase H type-1 domain-containing protein</fullName>
    </recommendedName>
</protein>
<accession>A0AAV8TIX3</accession>
<evidence type="ECO:0000259" key="2">
    <source>
        <dbReference type="Pfam" id="PF13456"/>
    </source>
</evidence>
<feature type="chain" id="PRO_5043877391" description="RNase H type-1 domain-containing protein" evidence="1">
    <location>
        <begin position="20"/>
        <end position="217"/>
    </location>
</feature>
<feature type="domain" description="RNase H type-1" evidence="2">
    <location>
        <begin position="80"/>
        <end position="203"/>
    </location>
</feature>
<evidence type="ECO:0000256" key="1">
    <source>
        <dbReference type="SAM" id="SignalP"/>
    </source>
</evidence>
<dbReference type="Proteomes" id="UP001159364">
    <property type="component" value="Linkage Group LG05"/>
</dbReference>
<dbReference type="EMBL" id="JAIWQS010000005">
    <property type="protein sequence ID" value="KAJ8765888.1"/>
    <property type="molecule type" value="Genomic_DNA"/>
</dbReference>
<evidence type="ECO:0000313" key="4">
    <source>
        <dbReference type="Proteomes" id="UP001159364"/>
    </source>
</evidence>
<dbReference type="InterPro" id="IPR044730">
    <property type="entry name" value="RNase_H-like_dom_plant"/>
</dbReference>
<name>A0AAV8TIX3_9ROSI</name>
<reference evidence="3 4" key="1">
    <citation type="submission" date="2021-09" db="EMBL/GenBank/DDBJ databases">
        <title>Genomic insights and catalytic innovation underlie evolution of tropane alkaloids biosynthesis.</title>
        <authorList>
            <person name="Wang Y.-J."/>
            <person name="Tian T."/>
            <person name="Huang J.-P."/>
            <person name="Huang S.-X."/>
        </authorList>
    </citation>
    <scope>NUCLEOTIDE SEQUENCE [LARGE SCALE GENOMIC DNA]</scope>
    <source>
        <strain evidence="3">KIB-2018</strain>
        <tissue evidence="3">Leaf</tissue>
    </source>
</reference>
<dbReference type="Pfam" id="PF13456">
    <property type="entry name" value="RVT_3"/>
    <property type="match status" value="1"/>
</dbReference>
<dbReference type="InterPro" id="IPR052929">
    <property type="entry name" value="RNase_H-like_EbsB-rel"/>
</dbReference>
<gene>
    <name evidence="3" type="ORF">K2173_020404</name>
</gene>
<dbReference type="Gene3D" id="3.30.420.10">
    <property type="entry name" value="Ribonuclease H-like superfamily/Ribonuclease H"/>
    <property type="match status" value="1"/>
</dbReference>
<dbReference type="GO" id="GO:0003676">
    <property type="term" value="F:nucleic acid binding"/>
    <property type="evidence" value="ECO:0007669"/>
    <property type="project" value="InterPro"/>
</dbReference>
<dbReference type="SUPFAM" id="SSF53098">
    <property type="entry name" value="Ribonuclease H-like"/>
    <property type="match status" value="1"/>
</dbReference>
<dbReference type="GO" id="GO:0004523">
    <property type="term" value="F:RNA-DNA hybrid ribonuclease activity"/>
    <property type="evidence" value="ECO:0007669"/>
    <property type="project" value="InterPro"/>
</dbReference>
<dbReference type="InterPro" id="IPR012337">
    <property type="entry name" value="RNaseH-like_sf"/>
</dbReference>
<sequence length="217" mass="24301">MTRFFNDADLSLVLCVCWAIWNSQNSVIWSNRFKTPVETWFAAKRTLDDWQNTQEKAPQAVKQARVRKWQPPDHGWIKVNINAATQVNGEFTGVALVVRDDRGSFLAARNNYVIGSLSPKVAEAMAIKEALSWIQDKSWDHVVCESDSLEVVQAIQASSYEDFTSFGAMIDNIKQNIESWSGVCRVSAVPRSANTAAHVLAQATRHSDCIGEWSLVL</sequence>
<evidence type="ECO:0000313" key="3">
    <source>
        <dbReference type="EMBL" id="KAJ8765888.1"/>
    </source>
</evidence>
<feature type="signal peptide" evidence="1">
    <location>
        <begin position="1"/>
        <end position="19"/>
    </location>
</feature>
<dbReference type="InterPro" id="IPR036397">
    <property type="entry name" value="RNaseH_sf"/>
</dbReference>
<organism evidence="3 4">
    <name type="scientific">Erythroxylum novogranatense</name>
    <dbReference type="NCBI Taxonomy" id="1862640"/>
    <lineage>
        <taxon>Eukaryota</taxon>
        <taxon>Viridiplantae</taxon>
        <taxon>Streptophyta</taxon>
        <taxon>Embryophyta</taxon>
        <taxon>Tracheophyta</taxon>
        <taxon>Spermatophyta</taxon>
        <taxon>Magnoliopsida</taxon>
        <taxon>eudicotyledons</taxon>
        <taxon>Gunneridae</taxon>
        <taxon>Pentapetalae</taxon>
        <taxon>rosids</taxon>
        <taxon>fabids</taxon>
        <taxon>Malpighiales</taxon>
        <taxon>Erythroxylaceae</taxon>
        <taxon>Erythroxylum</taxon>
    </lineage>
</organism>
<dbReference type="AlphaFoldDB" id="A0AAV8TIX3"/>
<dbReference type="PANTHER" id="PTHR47074">
    <property type="entry name" value="BNAC02G40300D PROTEIN"/>
    <property type="match status" value="1"/>
</dbReference>
<dbReference type="InterPro" id="IPR002156">
    <property type="entry name" value="RNaseH_domain"/>
</dbReference>
<comment type="caution">
    <text evidence="3">The sequence shown here is derived from an EMBL/GenBank/DDBJ whole genome shotgun (WGS) entry which is preliminary data.</text>
</comment>